<name>A0A392V7C8_9FABA</name>
<sequence>DGKMEAALSAGLIAPGAIVACFSWSMLVPVRGAGYSCAGRSTQFVLGKLFSLRTL</sequence>
<accession>A0A392V7C8</accession>
<dbReference type="EMBL" id="LXQA011082928">
    <property type="protein sequence ID" value="MCI84107.1"/>
    <property type="molecule type" value="Genomic_DNA"/>
</dbReference>
<comment type="caution">
    <text evidence="2">The sequence shown here is derived from an EMBL/GenBank/DDBJ whole genome shotgun (WGS) entry which is preliminary data.</text>
</comment>
<organism evidence="2 3">
    <name type="scientific">Trifolium medium</name>
    <dbReference type="NCBI Taxonomy" id="97028"/>
    <lineage>
        <taxon>Eukaryota</taxon>
        <taxon>Viridiplantae</taxon>
        <taxon>Streptophyta</taxon>
        <taxon>Embryophyta</taxon>
        <taxon>Tracheophyta</taxon>
        <taxon>Spermatophyta</taxon>
        <taxon>Magnoliopsida</taxon>
        <taxon>eudicotyledons</taxon>
        <taxon>Gunneridae</taxon>
        <taxon>Pentapetalae</taxon>
        <taxon>rosids</taxon>
        <taxon>fabids</taxon>
        <taxon>Fabales</taxon>
        <taxon>Fabaceae</taxon>
        <taxon>Papilionoideae</taxon>
        <taxon>50 kb inversion clade</taxon>
        <taxon>NPAAA clade</taxon>
        <taxon>Hologalegina</taxon>
        <taxon>IRL clade</taxon>
        <taxon>Trifolieae</taxon>
        <taxon>Trifolium</taxon>
    </lineage>
</organism>
<feature type="transmembrane region" description="Helical" evidence="1">
    <location>
        <begin position="6"/>
        <end position="30"/>
    </location>
</feature>
<keyword evidence="1" id="KW-1133">Transmembrane helix</keyword>
<dbReference type="Proteomes" id="UP000265520">
    <property type="component" value="Unassembled WGS sequence"/>
</dbReference>
<proteinExistence type="predicted"/>
<protein>
    <submittedName>
        <fullName evidence="2">Uncharacterized protein</fullName>
    </submittedName>
</protein>
<keyword evidence="3" id="KW-1185">Reference proteome</keyword>
<evidence type="ECO:0000256" key="1">
    <source>
        <dbReference type="SAM" id="Phobius"/>
    </source>
</evidence>
<keyword evidence="1" id="KW-0472">Membrane</keyword>
<keyword evidence="1" id="KW-0812">Transmembrane</keyword>
<evidence type="ECO:0000313" key="3">
    <source>
        <dbReference type="Proteomes" id="UP000265520"/>
    </source>
</evidence>
<dbReference type="AlphaFoldDB" id="A0A392V7C8"/>
<evidence type="ECO:0000313" key="2">
    <source>
        <dbReference type="EMBL" id="MCI84107.1"/>
    </source>
</evidence>
<feature type="non-terminal residue" evidence="2">
    <location>
        <position position="1"/>
    </location>
</feature>
<reference evidence="2 3" key="1">
    <citation type="journal article" date="2018" name="Front. Plant Sci.">
        <title>Red Clover (Trifolium pratense) and Zigzag Clover (T. medium) - A Picture of Genomic Similarities and Differences.</title>
        <authorList>
            <person name="Dluhosova J."/>
            <person name="Istvanek J."/>
            <person name="Nedelnik J."/>
            <person name="Repkova J."/>
        </authorList>
    </citation>
    <scope>NUCLEOTIDE SEQUENCE [LARGE SCALE GENOMIC DNA]</scope>
    <source>
        <strain evidence="3">cv. 10/8</strain>
        <tissue evidence="2">Leaf</tissue>
    </source>
</reference>